<evidence type="ECO:0000259" key="4">
    <source>
        <dbReference type="PROSITE" id="PS50110"/>
    </source>
</evidence>
<dbReference type="SMART" id="SM00448">
    <property type="entry name" value="REC"/>
    <property type="match status" value="2"/>
</dbReference>
<dbReference type="PROSITE" id="PS50887">
    <property type="entry name" value="GGDEF"/>
    <property type="match status" value="1"/>
</dbReference>
<evidence type="ECO:0000256" key="3">
    <source>
        <dbReference type="PROSITE-ProRule" id="PRU00169"/>
    </source>
</evidence>
<reference evidence="6" key="1">
    <citation type="submission" date="2021-04" db="EMBL/GenBank/DDBJ databases">
        <title>Draft genome assembly of strain Phenylobacterium sp. 20VBR1 using MiniION and Illumina platforms.</title>
        <authorList>
            <person name="Thomas F.A."/>
            <person name="Krishnan K.P."/>
            <person name="Sinha R.K."/>
        </authorList>
    </citation>
    <scope>NUCLEOTIDE SEQUENCE</scope>
    <source>
        <strain evidence="6">20VBR1</strain>
    </source>
</reference>
<dbReference type="NCBIfam" id="NF007135">
    <property type="entry name" value="PRK09581.1"/>
    <property type="match status" value="1"/>
</dbReference>
<dbReference type="InterPro" id="IPR050469">
    <property type="entry name" value="Diguanylate_Cyclase"/>
</dbReference>
<dbReference type="EC" id="2.7.7.65" evidence="1"/>
<keyword evidence="3" id="KW-0597">Phosphoprotein</keyword>
<proteinExistence type="predicted"/>
<accession>A0A941D1G6</accession>
<dbReference type="Pfam" id="PF00072">
    <property type="entry name" value="Response_reg"/>
    <property type="match status" value="2"/>
</dbReference>
<feature type="domain" description="GGDEF" evidence="5">
    <location>
        <begin position="319"/>
        <end position="454"/>
    </location>
</feature>
<dbReference type="FunFam" id="3.30.70.270:FF:000001">
    <property type="entry name" value="Diguanylate cyclase domain protein"/>
    <property type="match status" value="1"/>
</dbReference>
<dbReference type="CDD" id="cd17538">
    <property type="entry name" value="REC_D1_PleD-like"/>
    <property type="match status" value="1"/>
</dbReference>
<sequence length="454" mass="50010">MTARILVVDDIEANVRLLEAKLSAEYYEVLIAYDGPTALAIAAKEKPDIVLLDVMMPGMDGFQVCRRLKDDPETRHVPVVLVTALDGRADRIAGLEAGADEFLTKPIDDVMLFARVRSLTRLKMVIDELRDREASGRRMGVIAGAASRLGGTGGRVLIVDDHERQAQRVAAELAIEHRPIIESDPEKALMTAKGPVDLVIVNAAARSFDGLRFTAQLRSDEATRHLPVLAIVDFDERQRLVKALEIGVNDILTKPIDPQELSARAKTQIRRKRYTDYLRDNLDHSLELAVTDQLTGLHNRRYMVGQLEALVKRASLGGDPVACLLIDIDHFKKINDGYGHDVGDEVLREFAVRLASNVRAIDLPCRYGGEEFVVVMPDTKIEDAERIAERIRLHVAGSPFRVMNGSELLTVTISIGVAATLGAGDRPEPLLKRADEAVYEAKASGRNKVIARAA</sequence>
<evidence type="ECO:0000256" key="2">
    <source>
        <dbReference type="ARBA" id="ARBA00034247"/>
    </source>
</evidence>
<dbReference type="SUPFAM" id="SSF55073">
    <property type="entry name" value="Nucleotide cyclase"/>
    <property type="match status" value="1"/>
</dbReference>
<dbReference type="NCBIfam" id="TIGR00254">
    <property type="entry name" value="GGDEF"/>
    <property type="match status" value="1"/>
</dbReference>
<keyword evidence="7" id="KW-1185">Reference proteome</keyword>
<protein>
    <recommendedName>
        <fullName evidence="1">diguanylate cyclase</fullName>
        <ecNumber evidence="1">2.7.7.65</ecNumber>
    </recommendedName>
</protein>
<dbReference type="InterPro" id="IPR043128">
    <property type="entry name" value="Rev_trsase/Diguanyl_cyclase"/>
</dbReference>
<dbReference type="GO" id="GO:0052621">
    <property type="term" value="F:diguanylate cyclase activity"/>
    <property type="evidence" value="ECO:0007669"/>
    <property type="project" value="UniProtKB-EC"/>
</dbReference>
<organism evidence="6 7">
    <name type="scientific">Phenylobacterium glaciei</name>
    <dbReference type="NCBI Taxonomy" id="2803784"/>
    <lineage>
        <taxon>Bacteria</taxon>
        <taxon>Pseudomonadati</taxon>
        <taxon>Pseudomonadota</taxon>
        <taxon>Alphaproteobacteria</taxon>
        <taxon>Caulobacterales</taxon>
        <taxon>Caulobacteraceae</taxon>
        <taxon>Phenylobacterium</taxon>
    </lineage>
</organism>
<comment type="caution">
    <text evidence="3">Lacks conserved residue(s) required for the propagation of feature annotation.</text>
</comment>
<comment type="catalytic activity">
    <reaction evidence="2">
        <text>2 GTP = 3',3'-c-di-GMP + 2 diphosphate</text>
        <dbReference type="Rhea" id="RHEA:24898"/>
        <dbReference type="ChEBI" id="CHEBI:33019"/>
        <dbReference type="ChEBI" id="CHEBI:37565"/>
        <dbReference type="ChEBI" id="CHEBI:58805"/>
        <dbReference type="EC" id="2.7.7.65"/>
    </reaction>
</comment>
<dbReference type="Pfam" id="PF00990">
    <property type="entry name" value="GGDEF"/>
    <property type="match status" value="1"/>
</dbReference>
<feature type="modified residue" description="4-aspartylphosphate" evidence="3">
    <location>
        <position position="53"/>
    </location>
</feature>
<dbReference type="GO" id="GO:0005886">
    <property type="term" value="C:plasma membrane"/>
    <property type="evidence" value="ECO:0007669"/>
    <property type="project" value="TreeGrafter"/>
</dbReference>
<feature type="domain" description="Response regulatory" evidence="4">
    <location>
        <begin position="4"/>
        <end position="120"/>
    </location>
</feature>
<gene>
    <name evidence="6" type="ORF">JKL49_09845</name>
</gene>
<dbReference type="PANTHER" id="PTHR45138:SF9">
    <property type="entry name" value="DIGUANYLATE CYCLASE DGCM-RELATED"/>
    <property type="match status" value="1"/>
</dbReference>
<evidence type="ECO:0000256" key="1">
    <source>
        <dbReference type="ARBA" id="ARBA00012528"/>
    </source>
</evidence>
<dbReference type="CDD" id="cd01949">
    <property type="entry name" value="GGDEF"/>
    <property type="match status" value="1"/>
</dbReference>
<dbReference type="InterPro" id="IPR001789">
    <property type="entry name" value="Sig_transdc_resp-reg_receiver"/>
</dbReference>
<dbReference type="InterPro" id="IPR011006">
    <property type="entry name" value="CheY-like_superfamily"/>
</dbReference>
<evidence type="ECO:0000313" key="7">
    <source>
        <dbReference type="Proteomes" id="UP000622580"/>
    </source>
</evidence>
<evidence type="ECO:0000259" key="5">
    <source>
        <dbReference type="PROSITE" id="PS50887"/>
    </source>
</evidence>
<dbReference type="Gene3D" id="3.30.70.270">
    <property type="match status" value="1"/>
</dbReference>
<dbReference type="Gene3D" id="3.40.50.2300">
    <property type="match status" value="1"/>
</dbReference>
<dbReference type="FunFam" id="3.40.50.2300:FF:000574">
    <property type="entry name" value="Response regulator PleD"/>
    <property type="match status" value="1"/>
</dbReference>
<dbReference type="GO" id="GO:0000160">
    <property type="term" value="P:phosphorelay signal transduction system"/>
    <property type="evidence" value="ECO:0007669"/>
    <property type="project" value="InterPro"/>
</dbReference>
<dbReference type="GO" id="GO:0043709">
    <property type="term" value="P:cell adhesion involved in single-species biofilm formation"/>
    <property type="evidence" value="ECO:0007669"/>
    <property type="project" value="TreeGrafter"/>
</dbReference>
<comment type="caution">
    <text evidence="6">The sequence shown here is derived from an EMBL/GenBank/DDBJ whole genome shotgun (WGS) entry which is preliminary data.</text>
</comment>
<dbReference type="SMART" id="SM00267">
    <property type="entry name" value="GGDEF"/>
    <property type="match status" value="1"/>
</dbReference>
<name>A0A941D1G6_9CAUL</name>
<dbReference type="InterPro" id="IPR000160">
    <property type="entry name" value="GGDEF_dom"/>
</dbReference>
<evidence type="ECO:0000313" key="6">
    <source>
        <dbReference type="EMBL" id="MBR7619689.1"/>
    </source>
</evidence>
<dbReference type="GO" id="GO:1902201">
    <property type="term" value="P:negative regulation of bacterial-type flagellum-dependent cell motility"/>
    <property type="evidence" value="ECO:0007669"/>
    <property type="project" value="TreeGrafter"/>
</dbReference>
<dbReference type="SUPFAM" id="SSF52172">
    <property type="entry name" value="CheY-like"/>
    <property type="match status" value="2"/>
</dbReference>
<dbReference type="InterPro" id="IPR029787">
    <property type="entry name" value="Nucleotide_cyclase"/>
</dbReference>
<dbReference type="Proteomes" id="UP000622580">
    <property type="component" value="Unassembled WGS sequence"/>
</dbReference>
<feature type="domain" description="Response regulatory" evidence="4">
    <location>
        <begin position="155"/>
        <end position="269"/>
    </location>
</feature>
<dbReference type="PANTHER" id="PTHR45138">
    <property type="entry name" value="REGULATORY COMPONENTS OF SENSORY TRANSDUCTION SYSTEM"/>
    <property type="match status" value="1"/>
</dbReference>
<dbReference type="PROSITE" id="PS50110">
    <property type="entry name" value="RESPONSE_REGULATORY"/>
    <property type="match status" value="2"/>
</dbReference>
<dbReference type="AlphaFoldDB" id="A0A941D1G6"/>
<dbReference type="RefSeq" id="WP_215340031.1">
    <property type="nucleotide sequence ID" value="NZ_JAGSGD010000001.1"/>
</dbReference>
<dbReference type="EMBL" id="JAGSGD010000001">
    <property type="protein sequence ID" value="MBR7619689.1"/>
    <property type="molecule type" value="Genomic_DNA"/>
</dbReference>